<proteinExistence type="predicted"/>
<evidence type="ECO:0000313" key="3">
    <source>
        <dbReference type="Proteomes" id="UP000258309"/>
    </source>
</evidence>
<keyword evidence="3" id="KW-1185">Reference proteome</keyword>
<feature type="compositionally biased region" description="Polar residues" evidence="1">
    <location>
        <begin position="274"/>
        <end position="285"/>
    </location>
</feature>
<feature type="non-terminal residue" evidence="2">
    <location>
        <position position="394"/>
    </location>
</feature>
<feature type="compositionally biased region" description="Basic and acidic residues" evidence="1">
    <location>
        <begin position="186"/>
        <end position="195"/>
    </location>
</feature>
<dbReference type="Pfam" id="PF12511">
    <property type="entry name" value="DUF3716"/>
    <property type="match status" value="1"/>
</dbReference>
<feature type="region of interest" description="Disordered" evidence="1">
    <location>
        <begin position="314"/>
        <end position="346"/>
    </location>
</feature>
<dbReference type="EMBL" id="NCSJ02000006">
    <property type="protein sequence ID" value="RFU35679.1"/>
    <property type="molecule type" value="Genomic_DNA"/>
</dbReference>
<dbReference type="OrthoDB" id="3589576at2759"/>
<evidence type="ECO:0000256" key="1">
    <source>
        <dbReference type="SAM" id="MobiDB-lite"/>
    </source>
</evidence>
<dbReference type="Proteomes" id="UP000258309">
    <property type="component" value="Unassembled WGS sequence"/>
</dbReference>
<feature type="compositionally biased region" description="Polar residues" evidence="1">
    <location>
        <begin position="21"/>
        <end position="35"/>
    </location>
</feature>
<feature type="region of interest" description="Disordered" evidence="1">
    <location>
        <begin position="267"/>
        <end position="297"/>
    </location>
</feature>
<reference evidence="2 3" key="1">
    <citation type="submission" date="2018-05" db="EMBL/GenBank/DDBJ databases">
        <title>Draft genome sequence of Scytalidium lignicola DSM 105466, a ubiquitous saprotrophic fungus.</title>
        <authorList>
            <person name="Buettner E."/>
            <person name="Gebauer A.M."/>
            <person name="Hofrichter M."/>
            <person name="Liers C."/>
            <person name="Kellner H."/>
        </authorList>
    </citation>
    <scope>NUCLEOTIDE SEQUENCE [LARGE SCALE GENOMIC DNA]</scope>
    <source>
        <strain evidence="2 3">DSM 105466</strain>
    </source>
</reference>
<dbReference type="AlphaFoldDB" id="A0A3E2HQP0"/>
<feature type="compositionally biased region" description="Basic and acidic residues" evidence="1">
    <location>
        <begin position="238"/>
        <end position="253"/>
    </location>
</feature>
<sequence length="394" mass="43388">MPATLGEEQPNDTIVVKAESAQPQLLTSTPITTSIGRDASYSRSAMDFSRTLQSPEPMADDNAPAEPLPRPSDQGTEPRRGSGQRRPRLSGMTMEQRLQMMPELRPLPWRPGVEMGSELETGGESRRKQIRFGCLLATRGQVQPVPCNTCANGRGKFRLCVALDGFFKGACASCQLSGRPNRCSIKKGDDTEEGKSPPSEASPRFGASYSLPPPPPEAHYSNGPPQPKRRRTTQQSRELADPEPKSEEERRPVIRDMTERHWATVNSPMPALPSQMSAETPNTRYIPQPPPERDRPITERPISWAAVNQLPSISASQPLNGRDEQNGALLQPSFESEKQEGTAGYEEVSVSLIDSLPKSKQRQIYGVLGGLQSGIDHLQRELDSLKRTFGINDD</sequence>
<organism evidence="2 3">
    <name type="scientific">Scytalidium lignicola</name>
    <name type="common">Hyphomycete</name>
    <dbReference type="NCBI Taxonomy" id="5539"/>
    <lineage>
        <taxon>Eukaryota</taxon>
        <taxon>Fungi</taxon>
        <taxon>Dikarya</taxon>
        <taxon>Ascomycota</taxon>
        <taxon>Pezizomycotina</taxon>
        <taxon>Leotiomycetes</taxon>
        <taxon>Leotiomycetes incertae sedis</taxon>
        <taxon>Scytalidium</taxon>
    </lineage>
</organism>
<dbReference type="InterPro" id="IPR022190">
    <property type="entry name" value="DUF3716"/>
</dbReference>
<feature type="non-terminal residue" evidence="2">
    <location>
        <position position="1"/>
    </location>
</feature>
<dbReference type="STRING" id="5539.A0A3E2HQP0"/>
<protein>
    <submittedName>
        <fullName evidence="2">Uncharacterized protein</fullName>
    </submittedName>
</protein>
<name>A0A3E2HQP0_SCYLI</name>
<gene>
    <name evidence="2" type="ORF">B7463_g677</name>
</gene>
<feature type="region of interest" description="Disordered" evidence="1">
    <location>
        <begin position="1"/>
        <end position="93"/>
    </location>
</feature>
<evidence type="ECO:0000313" key="2">
    <source>
        <dbReference type="EMBL" id="RFU35679.1"/>
    </source>
</evidence>
<feature type="region of interest" description="Disordered" evidence="1">
    <location>
        <begin position="179"/>
        <end position="253"/>
    </location>
</feature>
<comment type="caution">
    <text evidence="2">The sequence shown here is derived from an EMBL/GenBank/DDBJ whole genome shotgun (WGS) entry which is preliminary data.</text>
</comment>
<accession>A0A3E2HQP0</accession>
<dbReference type="OMA" id="WERERPQ"/>